<dbReference type="EMBL" id="HQ856049">
    <property type="protein sequence ID" value="AER58196.1"/>
    <property type="molecule type" value="Genomic_DNA"/>
</dbReference>
<dbReference type="PANTHER" id="PTHR23342:SF0">
    <property type="entry name" value="N-ACETYLGLUTAMATE SYNTHASE, MITOCHONDRIAL"/>
    <property type="match status" value="1"/>
</dbReference>
<evidence type="ECO:0000256" key="8">
    <source>
        <dbReference type="ARBA" id="ARBA00048141"/>
    </source>
</evidence>
<dbReference type="CDD" id="cd04238">
    <property type="entry name" value="AAK_NAGK-like"/>
    <property type="match status" value="1"/>
</dbReference>
<name>G8DPL8_9BACT</name>
<feature type="domain" description="Aspartate/glutamate/uridylate kinase" evidence="10">
    <location>
        <begin position="1"/>
        <end position="233"/>
    </location>
</feature>
<dbReference type="GO" id="GO:0005737">
    <property type="term" value="C:cytoplasm"/>
    <property type="evidence" value="ECO:0007669"/>
    <property type="project" value="UniProtKB-SubCell"/>
</dbReference>
<feature type="binding site" evidence="9">
    <location>
        <position position="155"/>
    </location>
    <ligand>
        <name>substrate</name>
    </ligand>
</feature>
<dbReference type="EC" id="2.7.2.8" evidence="9"/>
<feature type="binding site" evidence="9">
    <location>
        <begin position="41"/>
        <end position="42"/>
    </location>
    <ligand>
        <name>substrate</name>
    </ligand>
</feature>
<dbReference type="NCBIfam" id="TIGR00761">
    <property type="entry name" value="argB"/>
    <property type="match status" value="1"/>
</dbReference>
<dbReference type="UniPathway" id="UPA00068">
    <property type="reaction ID" value="UER00107"/>
</dbReference>
<dbReference type="GO" id="GO:0005524">
    <property type="term" value="F:ATP binding"/>
    <property type="evidence" value="ECO:0007669"/>
    <property type="project" value="UniProtKB-UniRule"/>
</dbReference>
<keyword evidence="4 9" id="KW-0808">Transferase</keyword>
<dbReference type="Gene3D" id="3.40.1160.10">
    <property type="entry name" value="Acetylglutamate kinase-like"/>
    <property type="match status" value="1"/>
</dbReference>
<keyword evidence="7 9" id="KW-0067">ATP-binding</keyword>
<dbReference type="InterPro" id="IPR001057">
    <property type="entry name" value="Glu/AcGlu_kinase"/>
</dbReference>
<evidence type="ECO:0000256" key="7">
    <source>
        <dbReference type="ARBA" id="ARBA00022840"/>
    </source>
</evidence>
<comment type="similarity">
    <text evidence="9">Belongs to the acetylglutamate kinase family. ArgB subfamily.</text>
</comment>
<dbReference type="SUPFAM" id="SSF53633">
    <property type="entry name" value="Carbamate kinase-like"/>
    <property type="match status" value="1"/>
</dbReference>
<comment type="function">
    <text evidence="9">Catalyzes the ATP-dependent phosphorylation of N-acetyl-L-glutamate.</text>
</comment>
<dbReference type="PRINTS" id="PR00474">
    <property type="entry name" value="GLU5KINASE"/>
</dbReference>
<keyword evidence="3 9" id="KW-0028">Amino-acid biosynthesis</keyword>
<dbReference type="InterPro" id="IPR037528">
    <property type="entry name" value="ArgB"/>
</dbReference>
<evidence type="ECO:0000256" key="1">
    <source>
        <dbReference type="ARBA" id="ARBA00004828"/>
    </source>
</evidence>
<gene>
    <name evidence="9" type="primary">argB</name>
    <name evidence="11" type="ORF">LP001_013</name>
</gene>
<evidence type="ECO:0000256" key="2">
    <source>
        <dbReference type="ARBA" id="ARBA00022571"/>
    </source>
</evidence>
<evidence type="ECO:0000256" key="3">
    <source>
        <dbReference type="ARBA" id="ARBA00022605"/>
    </source>
</evidence>
<organism evidence="11">
    <name type="scientific">uncultured Acidobacteriota bacterium</name>
    <dbReference type="NCBI Taxonomy" id="171953"/>
    <lineage>
        <taxon>Bacteria</taxon>
        <taxon>Pseudomonadati</taxon>
        <taxon>Acidobacteriota</taxon>
        <taxon>environmental samples</taxon>
    </lineage>
</organism>
<feature type="site" description="Transition state stabilizer" evidence="9">
    <location>
        <position position="215"/>
    </location>
</feature>
<sequence length="264" mass="27743">MKALIKIGGTLLDSVDSRRRLAAEIGRAHQDGLHAVVVHGGGRQMTRFLEERGIESRFVNGLRVTTPEVLDAVLKIFAGSVNQQLVAAFIASGVLAVGLSGMDGLLTEARQLSAELGFVGKPVRSDAGLLNLLLENSYLPVIACVAGDRQGHFFNVNADQMAASVAAAMQAKKLFFLTDVDGVWGEEKVIYPTITVDKCKKLIDDQIASGGMRAKLEAAIEALQQGVAEVVIAPGGAAGIIDRLLSGDNIGTRLTADVMVPGGV</sequence>
<dbReference type="InterPro" id="IPR001048">
    <property type="entry name" value="Asp/Glu/Uridylate_kinase"/>
</dbReference>
<comment type="pathway">
    <text evidence="1 9">Amino-acid biosynthesis; L-arginine biosynthesis; N(2)-acetyl-L-ornithine from L-glutamate: step 2/4.</text>
</comment>
<proteinExistence type="inferred from homology"/>
<accession>G8DPL8</accession>
<dbReference type="AlphaFoldDB" id="G8DPL8"/>
<evidence type="ECO:0000256" key="5">
    <source>
        <dbReference type="ARBA" id="ARBA00022741"/>
    </source>
</evidence>
<evidence type="ECO:0000259" key="10">
    <source>
        <dbReference type="Pfam" id="PF00696"/>
    </source>
</evidence>
<evidence type="ECO:0000256" key="9">
    <source>
        <dbReference type="HAMAP-Rule" id="MF_00082"/>
    </source>
</evidence>
<comment type="catalytic activity">
    <reaction evidence="8 9">
        <text>N-acetyl-L-glutamate + ATP = N-acetyl-L-glutamyl 5-phosphate + ADP</text>
        <dbReference type="Rhea" id="RHEA:14629"/>
        <dbReference type="ChEBI" id="CHEBI:30616"/>
        <dbReference type="ChEBI" id="CHEBI:44337"/>
        <dbReference type="ChEBI" id="CHEBI:57936"/>
        <dbReference type="ChEBI" id="CHEBI:456216"/>
        <dbReference type="EC" id="2.7.2.8"/>
    </reaction>
</comment>
<dbReference type="GO" id="GO:0042450">
    <property type="term" value="P:L-arginine biosynthetic process via ornithine"/>
    <property type="evidence" value="ECO:0007669"/>
    <property type="project" value="UniProtKB-UniRule"/>
</dbReference>
<dbReference type="PIRSF" id="PIRSF000728">
    <property type="entry name" value="NAGK"/>
    <property type="match status" value="1"/>
</dbReference>
<feature type="site" description="Transition state stabilizer" evidence="9">
    <location>
        <position position="6"/>
    </location>
</feature>
<evidence type="ECO:0000313" key="11">
    <source>
        <dbReference type="EMBL" id="AER58196.1"/>
    </source>
</evidence>
<comment type="subcellular location">
    <subcellularLocation>
        <location evidence="9">Cytoplasm</location>
    </subcellularLocation>
</comment>
<protein>
    <recommendedName>
        <fullName evidence="9">Acetylglutamate kinase</fullName>
        <ecNumber evidence="9">2.7.2.8</ecNumber>
    </recommendedName>
    <alternativeName>
        <fullName evidence="9">N-acetyl-L-glutamate 5-phosphotransferase</fullName>
    </alternativeName>
    <alternativeName>
        <fullName evidence="9">NAG kinase</fullName>
        <shortName evidence="9">NAGK</shortName>
    </alternativeName>
</protein>
<dbReference type="InterPro" id="IPR036393">
    <property type="entry name" value="AceGlu_kinase-like_sf"/>
</dbReference>
<dbReference type="PANTHER" id="PTHR23342">
    <property type="entry name" value="N-ACETYLGLUTAMATE SYNTHASE"/>
    <property type="match status" value="1"/>
</dbReference>
<dbReference type="GO" id="GO:0003991">
    <property type="term" value="F:acetylglutamate kinase activity"/>
    <property type="evidence" value="ECO:0007669"/>
    <property type="project" value="UniProtKB-UniRule"/>
</dbReference>
<keyword evidence="2 9" id="KW-0055">Arginine biosynthesis</keyword>
<evidence type="ECO:0000256" key="6">
    <source>
        <dbReference type="ARBA" id="ARBA00022777"/>
    </source>
</evidence>
<dbReference type="HAMAP" id="MF_00082">
    <property type="entry name" value="ArgB"/>
    <property type="match status" value="1"/>
</dbReference>
<dbReference type="Pfam" id="PF00696">
    <property type="entry name" value="AA_kinase"/>
    <property type="match status" value="1"/>
</dbReference>
<keyword evidence="6 9" id="KW-0418">Kinase</keyword>
<evidence type="ECO:0000256" key="4">
    <source>
        <dbReference type="ARBA" id="ARBA00022679"/>
    </source>
</evidence>
<dbReference type="InterPro" id="IPR004662">
    <property type="entry name" value="AcgluKinase_fam"/>
</dbReference>
<keyword evidence="5 9" id="KW-0547">Nucleotide-binding</keyword>
<feature type="binding site" evidence="9">
    <location>
        <position position="63"/>
    </location>
    <ligand>
        <name>substrate</name>
    </ligand>
</feature>
<reference evidence="11" key="1">
    <citation type="journal article" date="2012" name="FEMS Microbiol. Ecol.">
        <title>Characterization of a new Acidobacteria-derived moderately thermostable lipase from a Brazilian Atlantic Forest soil metagenome.</title>
        <authorList>
            <person name="Faoro H."/>
            <person name="Glogauer A."/>
            <person name="Couto G.H."/>
            <person name="de Souza E.M."/>
            <person name="Rigo L.U."/>
            <person name="Cruz L.M."/>
            <person name="Monteiro R.A."/>
            <person name="de Oliveira Pedrosa F."/>
        </authorList>
    </citation>
    <scope>NUCLEOTIDE SEQUENCE</scope>
</reference>
<keyword evidence="9" id="KW-0963">Cytoplasm</keyword>